<dbReference type="RefSeq" id="WP_093830979.1">
    <property type="nucleotide sequence ID" value="NZ_FOLQ01000012.1"/>
</dbReference>
<gene>
    <name evidence="2" type="ORF">SAMN05216167_11222</name>
</gene>
<evidence type="ECO:0000313" key="3">
    <source>
        <dbReference type="Proteomes" id="UP000198598"/>
    </source>
</evidence>
<organism evidence="2 3">
    <name type="scientific">Spirosoma endophyticum</name>
    <dbReference type="NCBI Taxonomy" id="662367"/>
    <lineage>
        <taxon>Bacteria</taxon>
        <taxon>Pseudomonadati</taxon>
        <taxon>Bacteroidota</taxon>
        <taxon>Cytophagia</taxon>
        <taxon>Cytophagales</taxon>
        <taxon>Cytophagaceae</taxon>
        <taxon>Spirosoma</taxon>
    </lineage>
</organism>
<dbReference type="Proteomes" id="UP000198598">
    <property type="component" value="Unassembled WGS sequence"/>
</dbReference>
<evidence type="ECO:0000256" key="1">
    <source>
        <dbReference type="SAM" id="SignalP"/>
    </source>
</evidence>
<dbReference type="InterPro" id="IPR021109">
    <property type="entry name" value="Peptidase_aspartic_dom_sf"/>
</dbReference>
<reference evidence="2 3" key="1">
    <citation type="submission" date="2016-10" db="EMBL/GenBank/DDBJ databases">
        <authorList>
            <person name="de Groot N.N."/>
        </authorList>
    </citation>
    <scope>NUCLEOTIDE SEQUENCE [LARGE SCALE GENOMIC DNA]</scope>
    <source>
        <strain evidence="2 3">DSM 26130</strain>
    </source>
</reference>
<dbReference type="GO" id="GO:0006508">
    <property type="term" value="P:proteolysis"/>
    <property type="evidence" value="ECO:0007669"/>
    <property type="project" value="UniProtKB-KW"/>
</dbReference>
<dbReference type="Pfam" id="PF13650">
    <property type="entry name" value="Asp_protease_2"/>
    <property type="match status" value="1"/>
</dbReference>
<dbReference type="EMBL" id="FOLQ01000012">
    <property type="protein sequence ID" value="SFE27000.1"/>
    <property type="molecule type" value="Genomic_DNA"/>
</dbReference>
<evidence type="ECO:0000313" key="2">
    <source>
        <dbReference type="EMBL" id="SFE27000.1"/>
    </source>
</evidence>
<sequence>MKTILTLLLALNACACFAQKATPIIKAHSNQATIYVKYDQRNSVYRWHINPKVKRDVFTVGKLTKPTTVTFKTDSDSLIFTIKPGQRREFVVLLNDKDSCVTQIQNIETKNLAKLSPEIHDSIPFFVNKFNTNFLRVIFDRKDSLVLNFDTGANEVALTNDALKRKFRARPTLYNTDYTLQIGSKLYTSKVHDIEMAGHETDGLLGWNNFDGMIVELNYDDHKLIVHSKMPKQIRHDKDYQTFKMRYIDNKPFIESELQQSGTKAKNWFLFDLGYTRTVMLDSDLLKEAHFPTRDMKVLNTVIMHGASGNEVPVITSDLDLLKIGSFTLEHVPVQVMQHANPMHGLNIHILGNDILKGFNTVLDFQKNVVYLKPNKLYHTDFADQKKSGT</sequence>
<keyword evidence="3" id="KW-1185">Reference proteome</keyword>
<protein>
    <submittedName>
        <fullName evidence="2">Aspartyl protease</fullName>
    </submittedName>
</protein>
<dbReference type="Gene3D" id="2.40.70.10">
    <property type="entry name" value="Acid Proteases"/>
    <property type="match status" value="1"/>
</dbReference>
<keyword evidence="2" id="KW-0645">Protease</keyword>
<dbReference type="SUPFAM" id="SSF50630">
    <property type="entry name" value="Acid proteases"/>
    <property type="match status" value="1"/>
</dbReference>
<keyword evidence="2" id="KW-0378">Hydrolase</keyword>
<dbReference type="GO" id="GO:0008233">
    <property type="term" value="F:peptidase activity"/>
    <property type="evidence" value="ECO:0007669"/>
    <property type="project" value="UniProtKB-KW"/>
</dbReference>
<feature type="signal peptide" evidence="1">
    <location>
        <begin position="1"/>
        <end position="20"/>
    </location>
</feature>
<dbReference type="STRING" id="662367.SAMN05216167_11222"/>
<proteinExistence type="predicted"/>
<dbReference type="OrthoDB" id="5166556at2"/>
<keyword evidence="1" id="KW-0732">Signal</keyword>
<dbReference type="AlphaFoldDB" id="A0A1I1Z9I7"/>
<feature type="chain" id="PRO_5011515187" evidence="1">
    <location>
        <begin position="21"/>
        <end position="390"/>
    </location>
</feature>
<accession>A0A1I1Z9I7</accession>
<name>A0A1I1Z9I7_9BACT</name>